<dbReference type="AlphaFoldDB" id="A0A9D1U3U5"/>
<dbReference type="NCBIfam" id="TIGR03725">
    <property type="entry name" value="T6A_YeaZ"/>
    <property type="match status" value="1"/>
</dbReference>
<dbReference type="InterPro" id="IPR000905">
    <property type="entry name" value="Gcp-like_dom"/>
</dbReference>
<feature type="domain" description="Gcp-like" evidence="1">
    <location>
        <begin position="31"/>
        <end position="204"/>
    </location>
</feature>
<gene>
    <name evidence="2" type="primary">tsaB</name>
    <name evidence="2" type="ORF">H9876_02290</name>
</gene>
<evidence type="ECO:0000313" key="2">
    <source>
        <dbReference type="EMBL" id="HIW70200.1"/>
    </source>
</evidence>
<dbReference type="Proteomes" id="UP000886878">
    <property type="component" value="Unassembled WGS sequence"/>
</dbReference>
<name>A0A9D1U3U5_9LACO</name>
<reference evidence="2" key="1">
    <citation type="journal article" date="2021" name="PeerJ">
        <title>Extensive microbial diversity within the chicken gut microbiome revealed by metagenomics and culture.</title>
        <authorList>
            <person name="Gilroy R."/>
            <person name="Ravi A."/>
            <person name="Getino M."/>
            <person name="Pursley I."/>
            <person name="Horton D.L."/>
            <person name="Alikhan N.F."/>
            <person name="Baker D."/>
            <person name="Gharbi K."/>
            <person name="Hall N."/>
            <person name="Watson M."/>
            <person name="Adriaenssens E.M."/>
            <person name="Foster-Nyarko E."/>
            <person name="Jarju S."/>
            <person name="Secka A."/>
            <person name="Antonio M."/>
            <person name="Oren A."/>
            <person name="Chaudhuri R.R."/>
            <person name="La Ragione R."/>
            <person name="Hildebrand F."/>
            <person name="Pallen M.J."/>
        </authorList>
    </citation>
    <scope>NUCLEOTIDE SEQUENCE</scope>
    <source>
        <strain evidence="2">ChiHejej3B27-2180</strain>
    </source>
</reference>
<dbReference type="PANTHER" id="PTHR11735">
    <property type="entry name" value="TRNA N6-ADENOSINE THREONYLCARBAMOYLTRANSFERASE"/>
    <property type="match status" value="1"/>
</dbReference>
<evidence type="ECO:0000259" key="1">
    <source>
        <dbReference type="Pfam" id="PF00814"/>
    </source>
</evidence>
<dbReference type="EMBL" id="DXGK01000041">
    <property type="protein sequence ID" value="HIW70200.1"/>
    <property type="molecule type" value="Genomic_DNA"/>
</dbReference>
<dbReference type="GO" id="GO:0005829">
    <property type="term" value="C:cytosol"/>
    <property type="evidence" value="ECO:0007669"/>
    <property type="project" value="TreeGrafter"/>
</dbReference>
<keyword evidence="2" id="KW-0012">Acyltransferase</keyword>
<dbReference type="InterPro" id="IPR043129">
    <property type="entry name" value="ATPase_NBD"/>
</dbReference>
<dbReference type="EC" id="2.3.1.234" evidence="2"/>
<dbReference type="CDD" id="cd24032">
    <property type="entry name" value="ASKHA_NBD_TsaB"/>
    <property type="match status" value="1"/>
</dbReference>
<dbReference type="GO" id="GO:0061711">
    <property type="term" value="F:tRNA N(6)-L-threonylcarbamoyladenine synthase activity"/>
    <property type="evidence" value="ECO:0007669"/>
    <property type="project" value="UniProtKB-EC"/>
</dbReference>
<sequence>MKILAIDTSNHPLAIALVEDGKLLATTTYNMVKNHSIYVMPTIDQLMKQVHWEPSDLDRVVVAQGPGSYTGVRIAVTTAKVLADTLNCELVGVSSLAVLAANVPPTSQATIVPFFDARRGNVYAGGYHWQDGRLVQRFADTHVAMTDLVEQLKDQQQPFLMVGELTKKINQHFDGQFPANIQLLPANYALPSAYQLAMLGAVEKAVTDIDGFVPHYLLLTEAEVEWKKQHPNAPHRNYVQEV</sequence>
<dbReference type="InterPro" id="IPR022496">
    <property type="entry name" value="T6A_TsaB"/>
</dbReference>
<proteinExistence type="predicted"/>
<protein>
    <submittedName>
        <fullName evidence="2">tRNA (Adenosine(37)-N6)-threonylcarbamoyltransferase complex dimerization subunit type 1 TsaB</fullName>
        <ecNumber evidence="2">2.3.1.234</ecNumber>
    </submittedName>
</protein>
<dbReference type="PANTHER" id="PTHR11735:SF11">
    <property type="entry name" value="TRNA THREONYLCARBAMOYLADENOSINE BIOSYNTHESIS PROTEIN TSAB"/>
    <property type="match status" value="1"/>
</dbReference>
<evidence type="ECO:0000313" key="3">
    <source>
        <dbReference type="Proteomes" id="UP000886878"/>
    </source>
</evidence>
<comment type="caution">
    <text evidence="2">The sequence shown here is derived from an EMBL/GenBank/DDBJ whole genome shotgun (WGS) entry which is preliminary data.</text>
</comment>
<keyword evidence="2" id="KW-0808">Transferase</keyword>
<reference evidence="2" key="2">
    <citation type="submission" date="2021-04" db="EMBL/GenBank/DDBJ databases">
        <authorList>
            <person name="Gilroy R."/>
        </authorList>
    </citation>
    <scope>NUCLEOTIDE SEQUENCE</scope>
    <source>
        <strain evidence="2">ChiHejej3B27-2180</strain>
    </source>
</reference>
<dbReference type="Pfam" id="PF00814">
    <property type="entry name" value="TsaD"/>
    <property type="match status" value="1"/>
</dbReference>
<accession>A0A9D1U3U5</accession>
<dbReference type="Gene3D" id="3.30.420.40">
    <property type="match status" value="2"/>
</dbReference>
<dbReference type="GO" id="GO:0002949">
    <property type="term" value="P:tRNA threonylcarbamoyladenosine modification"/>
    <property type="evidence" value="ECO:0007669"/>
    <property type="project" value="InterPro"/>
</dbReference>
<organism evidence="2 3">
    <name type="scientific">Candidatus Limosilactobacillus merdipullorum</name>
    <dbReference type="NCBI Taxonomy" id="2838653"/>
    <lineage>
        <taxon>Bacteria</taxon>
        <taxon>Bacillati</taxon>
        <taxon>Bacillota</taxon>
        <taxon>Bacilli</taxon>
        <taxon>Lactobacillales</taxon>
        <taxon>Lactobacillaceae</taxon>
        <taxon>Limosilactobacillus</taxon>
    </lineage>
</organism>
<dbReference type="SUPFAM" id="SSF53067">
    <property type="entry name" value="Actin-like ATPase domain"/>
    <property type="match status" value="2"/>
</dbReference>